<dbReference type="GO" id="GO:0008775">
    <property type="term" value="F:acetate CoA-transferase activity"/>
    <property type="evidence" value="ECO:0007669"/>
    <property type="project" value="InterPro"/>
</dbReference>
<dbReference type="Gene3D" id="3.40.1080.10">
    <property type="entry name" value="Glutaconate Coenzyme A-transferase"/>
    <property type="match status" value="1"/>
</dbReference>
<dbReference type="UniPathway" id="UPA00863"/>
<evidence type="ECO:0000256" key="1">
    <source>
        <dbReference type="ARBA" id="ARBA00009632"/>
    </source>
</evidence>
<evidence type="ECO:0000313" key="6">
    <source>
        <dbReference type="EMBL" id="SDD84951.1"/>
    </source>
</evidence>
<feature type="binding site" evidence="3">
    <location>
        <position position="317"/>
    </location>
    <ligand>
        <name>CoA</name>
        <dbReference type="ChEBI" id="CHEBI:57287"/>
    </ligand>
</feature>
<evidence type="ECO:0000313" key="7">
    <source>
        <dbReference type="Proteomes" id="UP000198995"/>
    </source>
</evidence>
<evidence type="ECO:0000259" key="5">
    <source>
        <dbReference type="Pfam" id="PF13336"/>
    </source>
</evidence>
<keyword evidence="3" id="KW-0276">Fatty acid metabolism</keyword>
<dbReference type="GO" id="GO:0006083">
    <property type="term" value="P:acetate metabolic process"/>
    <property type="evidence" value="ECO:0007669"/>
    <property type="project" value="InterPro"/>
</dbReference>
<evidence type="ECO:0000256" key="2">
    <source>
        <dbReference type="ARBA" id="ARBA00022679"/>
    </source>
</evidence>
<reference evidence="6 7" key="1">
    <citation type="submission" date="2016-10" db="EMBL/GenBank/DDBJ databases">
        <authorList>
            <person name="de Groot N.N."/>
        </authorList>
    </citation>
    <scope>NUCLEOTIDE SEQUENCE [LARGE SCALE GENOMIC DNA]</scope>
    <source>
        <strain evidence="6 7">DSM 20475</strain>
    </source>
</reference>
<organism evidence="6 7">
    <name type="scientific">Peptococcus niger</name>
    <dbReference type="NCBI Taxonomy" id="2741"/>
    <lineage>
        <taxon>Bacteria</taxon>
        <taxon>Bacillati</taxon>
        <taxon>Bacillota</taxon>
        <taxon>Clostridia</taxon>
        <taxon>Eubacteriales</taxon>
        <taxon>Peptococcaceae</taxon>
        <taxon>Peptococcus</taxon>
    </lineage>
</organism>
<dbReference type="STRING" id="2741.SAMN04489866_10872"/>
<feature type="binding site" evidence="3">
    <location>
        <begin position="217"/>
        <end position="221"/>
    </location>
    <ligand>
        <name>CoA</name>
        <dbReference type="ChEBI" id="CHEBI:57287"/>
    </ligand>
</feature>
<dbReference type="InterPro" id="IPR046433">
    <property type="entry name" value="ActCoA_hydro"/>
</dbReference>
<keyword evidence="3" id="KW-0443">Lipid metabolism</keyword>
<evidence type="ECO:0000259" key="4">
    <source>
        <dbReference type="Pfam" id="PF02550"/>
    </source>
</evidence>
<dbReference type="Gene3D" id="3.30.750.70">
    <property type="entry name" value="4-hydroxybutyrate coenzyme like domains"/>
    <property type="match status" value="1"/>
</dbReference>
<gene>
    <name evidence="6" type="ORF">SAMN04489866_10872</name>
</gene>
<comment type="subcellular location">
    <subcellularLocation>
        <location evidence="3">Cytoplasm</location>
    </subcellularLocation>
</comment>
<dbReference type="OrthoDB" id="9801795at2"/>
<dbReference type="HAMAP" id="MF_03228">
    <property type="entry name" value="But_CoA_trans"/>
    <property type="match status" value="1"/>
</dbReference>
<sequence>MNFTEEYRSKLTTPEEAVQIVKDGDWVEYGSFAGPTIALDRALANRKNELKDVKVRTDYDPLLPAVVEVDPKGETFTYQSFHFSAVERKLAAEGSCYYIPMLYHELPAYYHKEYKSNVAMLPVAPMDKDGNFNMGPQVSHHRAMIENADYVILEVNDLMPRCYGGYNETVHISEVDAIVEANNPLAVIPPSKASDKEMKIAEYVVKEICDGATIQLGIGGIPNAIGSLISKSDLKDLGIHTEMFTDSMVEMIASGRVTGRRKNLNPGKHVFSFATGMKECYEFVTENTSCAAFSVDYTNDPFVIAAHDNFMAINGALEVDLYGQVASESIGPRQISGTGGQLDFLLGSYRSKGGKGFICLTSTFTKKDGTQVSRITPAFAKHTIVTTPRTVTNYVVTEYGVAQLKGRSTWERAEALINIAHPDFREDLIKEAEALKIWRRSNQ</sequence>
<keyword evidence="2 3" id="KW-0808">Transferase</keyword>
<comment type="similarity">
    <text evidence="1 3">Belongs to the acetyl-CoA hydrolase/transferase family.</text>
</comment>
<name>A0A1G6Y3U6_PEPNI</name>
<dbReference type="GO" id="GO:0019605">
    <property type="term" value="P:butyrate metabolic process"/>
    <property type="evidence" value="ECO:0007669"/>
    <property type="project" value="UniProtKB-UniRule"/>
</dbReference>
<feature type="binding site" evidence="3">
    <location>
        <position position="340"/>
    </location>
    <ligand>
        <name>CoA</name>
        <dbReference type="ChEBI" id="CHEBI:57287"/>
    </ligand>
</feature>
<dbReference type="Pfam" id="PF02550">
    <property type="entry name" value="AcetylCoA_hydro"/>
    <property type="match status" value="1"/>
</dbReference>
<dbReference type="SUPFAM" id="SSF100950">
    <property type="entry name" value="NagB/RpiA/CoA transferase-like"/>
    <property type="match status" value="2"/>
</dbReference>
<dbReference type="Proteomes" id="UP000198995">
    <property type="component" value="Unassembled WGS sequence"/>
</dbReference>
<dbReference type="InterPro" id="IPR003702">
    <property type="entry name" value="ActCoA_hydro_N"/>
</dbReference>
<comment type="catalytic activity">
    <reaction evidence="3">
        <text>butanoate + acetyl-CoA = butanoyl-CoA + acetate</text>
        <dbReference type="Rhea" id="RHEA:30071"/>
        <dbReference type="ChEBI" id="CHEBI:17968"/>
        <dbReference type="ChEBI" id="CHEBI:30089"/>
        <dbReference type="ChEBI" id="CHEBI:57288"/>
        <dbReference type="ChEBI" id="CHEBI:57371"/>
    </reaction>
</comment>
<proteinExistence type="inferred from homology"/>
<dbReference type="AlphaFoldDB" id="A0A1G6Y3U6"/>
<dbReference type="RefSeq" id="WP_091792027.1">
    <property type="nucleotide sequence ID" value="NZ_FNAF01000008.1"/>
</dbReference>
<protein>
    <recommendedName>
        <fullName evidence="3">Probable butyrate:acetyl-CoA coenzyme A-transferase</fullName>
        <shortName evidence="3">Butyrate CoA-transferase</shortName>
        <ecNumber evidence="3">2.8.3.-</ecNumber>
    </recommendedName>
</protein>
<accession>A0A1G6Y3U6</accession>
<dbReference type="EC" id="2.8.3.-" evidence="3"/>
<keyword evidence="3" id="KW-0963">Cytoplasm</keyword>
<dbReference type="InterPro" id="IPR038460">
    <property type="entry name" value="AcetylCoA_hyd_C_sf"/>
</dbReference>
<comment type="function">
    <text evidence="3">Coenzyme A-transferase that converts butyrate to butyryl-CoA.</text>
</comment>
<keyword evidence="7" id="KW-1185">Reference proteome</keyword>
<dbReference type="Pfam" id="PF13336">
    <property type="entry name" value="AcetylCoA_hyd_C"/>
    <property type="match status" value="1"/>
</dbReference>
<dbReference type="InterPro" id="IPR023990">
    <property type="entry name" value="Butryl-CoA_acetate_CoA_Tfrase"/>
</dbReference>
<feature type="domain" description="Acetyl-CoA hydrolase/transferase N-terminal" evidence="4">
    <location>
        <begin position="5"/>
        <end position="189"/>
    </location>
</feature>
<comment type="pathway">
    <text evidence="3">Lipid metabolism; butanoate metabolism.</text>
</comment>
<dbReference type="InterPro" id="IPR037171">
    <property type="entry name" value="NagB/RpiA_transferase-like"/>
</dbReference>
<feature type="domain" description="Acetyl-CoA hydrolase/transferase C-terminal" evidence="5">
    <location>
        <begin position="276"/>
        <end position="432"/>
    </location>
</feature>
<dbReference type="PANTHER" id="PTHR21432:SF20">
    <property type="entry name" value="ACETYL-COA HYDROLASE"/>
    <property type="match status" value="1"/>
</dbReference>
<feature type="active site" description="5-glutamyl coenzyme A thioester intermediate" evidence="3">
    <location>
        <position position="242"/>
    </location>
</feature>
<dbReference type="GO" id="GO:0005737">
    <property type="term" value="C:cytoplasm"/>
    <property type="evidence" value="ECO:0007669"/>
    <property type="project" value="UniProtKB-SubCell"/>
</dbReference>
<dbReference type="Gene3D" id="3.40.1080.20">
    <property type="entry name" value="Acetyl-CoA hydrolase/transferase C-terminal domain"/>
    <property type="match status" value="1"/>
</dbReference>
<dbReference type="PANTHER" id="PTHR21432">
    <property type="entry name" value="ACETYL-COA HYDROLASE-RELATED"/>
    <property type="match status" value="1"/>
</dbReference>
<dbReference type="GO" id="GO:0006084">
    <property type="term" value="P:acetyl-CoA metabolic process"/>
    <property type="evidence" value="ECO:0007669"/>
    <property type="project" value="UniProtKB-UniRule"/>
</dbReference>
<dbReference type="EMBL" id="FNAF01000008">
    <property type="protein sequence ID" value="SDD84951.1"/>
    <property type="molecule type" value="Genomic_DNA"/>
</dbReference>
<evidence type="ECO:0000256" key="3">
    <source>
        <dbReference type="HAMAP-Rule" id="MF_03228"/>
    </source>
</evidence>
<dbReference type="InterPro" id="IPR026888">
    <property type="entry name" value="AcetylCoA_hyd_C"/>
</dbReference>